<dbReference type="EMBL" id="JACVVK020000004">
    <property type="protein sequence ID" value="KAK7507222.1"/>
    <property type="molecule type" value="Genomic_DNA"/>
</dbReference>
<feature type="signal peptide" evidence="1">
    <location>
        <begin position="1"/>
        <end position="18"/>
    </location>
</feature>
<keyword evidence="1" id="KW-0732">Signal</keyword>
<accession>A0ABD0M7D4</accession>
<evidence type="ECO:0000313" key="3">
    <source>
        <dbReference type="Proteomes" id="UP001519460"/>
    </source>
</evidence>
<dbReference type="Gene3D" id="3.90.70.50">
    <property type="entry name" value="Peptidase C10, streptopain"/>
    <property type="match status" value="1"/>
</dbReference>
<dbReference type="Proteomes" id="UP001519460">
    <property type="component" value="Unassembled WGS sequence"/>
</dbReference>
<name>A0ABD0M7D4_9CAEN</name>
<evidence type="ECO:0008006" key="4">
    <source>
        <dbReference type="Google" id="ProtNLM"/>
    </source>
</evidence>
<comment type="caution">
    <text evidence="2">The sequence shown here is derived from an EMBL/GenBank/DDBJ whole genome shotgun (WGS) entry which is preliminary data.</text>
</comment>
<dbReference type="InterPro" id="IPR044934">
    <property type="entry name" value="Streptopain_sf"/>
</dbReference>
<organism evidence="2 3">
    <name type="scientific">Batillaria attramentaria</name>
    <dbReference type="NCBI Taxonomy" id="370345"/>
    <lineage>
        <taxon>Eukaryota</taxon>
        <taxon>Metazoa</taxon>
        <taxon>Spiralia</taxon>
        <taxon>Lophotrochozoa</taxon>
        <taxon>Mollusca</taxon>
        <taxon>Gastropoda</taxon>
        <taxon>Caenogastropoda</taxon>
        <taxon>Sorbeoconcha</taxon>
        <taxon>Cerithioidea</taxon>
        <taxon>Batillariidae</taxon>
        <taxon>Batillaria</taxon>
    </lineage>
</organism>
<keyword evidence="3" id="KW-1185">Reference proteome</keyword>
<evidence type="ECO:0000256" key="1">
    <source>
        <dbReference type="SAM" id="SignalP"/>
    </source>
</evidence>
<evidence type="ECO:0000313" key="2">
    <source>
        <dbReference type="EMBL" id="KAK7507222.1"/>
    </source>
</evidence>
<dbReference type="AlphaFoldDB" id="A0ABD0M7D4"/>
<feature type="chain" id="PRO_5044821275" description="Peptidase C1A papain C-terminal domain-containing protein" evidence="1">
    <location>
        <begin position="19"/>
        <end position="520"/>
    </location>
</feature>
<reference evidence="2 3" key="1">
    <citation type="journal article" date="2023" name="Sci. Data">
        <title>Genome assembly of the Korean intertidal mud-creeper Batillaria attramentaria.</title>
        <authorList>
            <person name="Patra A.K."/>
            <person name="Ho P.T."/>
            <person name="Jun S."/>
            <person name="Lee S.J."/>
            <person name="Kim Y."/>
            <person name="Won Y.J."/>
        </authorList>
    </citation>
    <scope>NUCLEOTIDE SEQUENCE [LARGE SCALE GENOMIC DNA]</scope>
    <source>
        <strain evidence="2">Wonlab-2016</strain>
    </source>
</reference>
<proteinExistence type="predicted"/>
<protein>
    <recommendedName>
        <fullName evidence="4">Peptidase C1A papain C-terminal domain-containing protein</fullName>
    </recommendedName>
</protein>
<gene>
    <name evidence="2" type="ORF">BaRGS_00001157</name>
</gene>
<sequence length="520" mass="58767">MYLELVAILLAVTASCHGNETSQDWLRMMSWESRDNLLHLHSHLDVKKLTAPPVPIYRPDMGNEIAYWLIRYNHNNHAIISAGDHTGDYSVILQGEDPSPVDRLDQQAASTNSTCVRYILLTPSPDLNMACDFAGGRITERPLGNENLTVLWANLGHEEDADDENEKEMAHHKDETAIHLHIISSFQPAAFPVTDIRSTHIRSLGTSNGSDISVRLLCKVLGVCDESGRVHVYRKTEYGEVYVHLEPVNRDGMEEFQHDLHFEVVGTDHENRPKAKGFALEPSHRAKRQSAYTYYSIDDRTLMPDYDQFKSGKCQVGCGPVAWAQIFGYYDRRAHAGRGSASSQALYRCGTDGTTGSNSCQAPRYNDDRMKNYIAKLKDNLRTFCLSGSGATLQKRMDDVEGFYKARQGSSGDIVLKYNKFSVTRLVGVNSDKVRDSALSYIRQKWPVIAGFRVSGVFSQHYAVMTQYRTRTVRKKVCKLLIFCKTRTVREYDMYLHMGWGGSQNGWRSAKMFMAAVAKY</sequence>